<keyword evidence="5" id="KW-0539">Nucleus</keyword>
<organism evidence="9">
    <name type="scientific">Araucaria cunninghamii</name>
    <name type="common">Hoop pine</name>
    <name type="synonym">Moreton Bay pine</name>
    <dbReference type="NCBI Taxonomy" id="56994"/>
    <lineage>
        <taxon>Eukaryota</taxon>
        <taxon>Viridiplantae</taxon>
        <taxon>Streptophyta</taxon>
        <taxon>Embryophyta</taxon>
        <taxon>Tracheophyta</taxon>
        <taxon>Spermatophyta</taxon>
        <taxon>Pinopsida</taxon>
        <taxon>Pinidae</taxon>
        <taxon>Conifers II</taxon>
        <taxon>Araucariales</taxon>
        <taxon>Araucariaceae</taxon>
        <taxon>Araucaria</taxon>
    </lineage>
</organism>
<feature type="compositionally biased region" description="Polar residues" evidence="6">
    <location>
        <begin position="661"/>
        <end position="670"/>
    </location>
</feature>
<feature type="compositionally biased region" description="Basic and acidic residues" evidence="6">
    <location>
        <begin position="506"/>
        <end position="518"/>
    </location>
</feature>
<reference evidence="9" key="1">
    <citation type="submission" date="2015-03" db="EMBL/GenBank/DDBJ databases">
        <title>A transcriptome of Araucaria cunninghamii, an australian fine timber species.</title>
        <authorList>
            <person name="Jing Yi C.J.Y."/>
            <person name="Yin San L.Y.S."/>
            <person name="Abdul Karim S.S."/>
            <person name="Wan Azmi N.N."/>
            <person name="Hercus R.R."/>
            <person name="Croft L.L."/>
        </authorList>
    </citation>
    <scope>NUCLEOTIDE SEQUENCE</scope>
    <source>
        <strain evidence="9">MI0301</strain>
        <tissue evidence="9">Leaf</tissue>
    </source>
</reference>
<dbReference type="GO" id="GO:0005634">
    <property type="term" value="C:nucleus"/>
    <property type="evidence" value="ECO:0007669"/>
    <property type="project" value="UniProtKB-SubCell"/>
</dbReference>
<dbReference type="AlphaFoldDB" id="A0A0D6QW37"/>
<keyword evidence="2" id="KW-0479">Metal-binding</keyword>
<evidence type="ECO:0000256" key="5">
    <source>
        <dbReference type="ARBA" id="ARBA00023242"/>
    </source>
</evidence>
<accession>A0A0D6QW37</accession>
<feature type="region of interest" description="Disordered" evidence="6">
    <location>
        <begin position="459"/>
        <end position="539"/>
    </location>
</feature>
<protein>
    <submittedName>
        <fullName evidence="9">Uncharacterized protein</fullName>
    </submittedName>
</protein>
<feature type="region of interest" description="Disordered" evidence="6">
    <location>
        <begin position="1"/>
        <end position="25"/>
    </location>
</feature>
<dbReference type="InterPro" id="IPR012935">
    <property type="entry name" value="NuBaID_N"/>
</dbReference>
<evidence type="ECO:0000256" key="6">
    <source>
        <dbReference type="SAM" id="MobiDB-lite"/>
    </source>
</evidence>
<sequence length="973" mass="104344">MDRVLLARSTSPPPTPAASSAGASSPAVPVNVGSMDCTGFSQGPKAGTSSGAGSFLPWTSSMSVGGPAPGSSQLSCRPWERADLLKRLATYRPGNWSGKPKVASSLACARRGWINVDVDTIACETCGAHLTFTMSSFWTNNEAQSASEAFVEQLDTGHRSTCPWKGNSCSESLAQFPPTPPSALIGGYNDRCDALLQFSALPVISGFAIERMKLCRGPQIERILTQLYPVIISEFSGRTDNMPGAELSREEVANVYYQAQRVLSLCGWEPRLVPNVVDCEEHSAQSARNACSAGPAPGQFKLACDPGPSMLLFSRSAQLEKREISKKKISISESRCSPTSAVLDCSLCGATVRICSFVTVSRPSRFVSSLNELPESSKKLVLTRGTSAASGIDGWCTVDTMERENLEGRDEAEEAATTVEGKSHSNVGMDLNWTIARGPLHADFGPPAVTVCLEDPMQDRDPMLRQPAGSEVGDRAASYESRGPRTRKHSMDEGGSTVDRPLGRLQHADSVEGTVVDRDADEVNDGSQYSGGPSKRTRTMESLAADRVSYFKDVSYPGPSHSAAFEIDFEVECLNHCKRSTIERSLHEGNQQRIGGQSWRDSTRESSVIAMDTCYHSLQENSMESVENFPTDDDDVHGPLPSIDKNTEVNEMSELNFSIQAQQSTCQQPESGRDAGETGLSTSDEGDGILNGENATFEARGGFSLAISGGSVGMGASHEAEIHGADVSVHRTESIVGEADLVAEVTENQGQTGESVPDRGLMGEFVPEEAEGEDVHGDSHDMMMPHSVDREYIGSKIGVSIEGESMESGQKSSRTVEHEDRDQPTLTHNGTTLGSDYEVSKEEVTNVGKGYAAVDNVNAGSPCDGVDRTERQLNKGILPKHEALEFDPIQQHHHFCPWVNGNVAAAGCSSSGAMALCGWQLTVDALDAYHTQGHVPAATMESESAASLYKDDHLASVHKMLGRHSMTKNCGHS</sequence>
<dbReference type="EMBL" id="GCKF01044315">
    <property type="protein sequence ID" value="JAG94207.1"/>
    <property type="molecule type" value="Transcribed_RNA"/>
</dbReference>
<keyword evidence="3" id="KW-0863">Zinc-finger</keyword>
<evidence type="ECO:0000256" key="4">
    <source>
        <dbReference type="ARBA" id="ARBA00022833"/>
    </source>
</evidence>
<name>A0A0D6QW37_ARACU</name>
<dbReference type="GO" id="GO:0008270">
    <property type="term" value="F:zinc ion binding"/>
    <property type="evidence" value="ECO:0007669"/>
    <property type="project" value="UniProtKB-KW"/>
</dbReference>
<evidence type="ECO:0000259" key="7">
    <source>
        <dbReference type="Pfam" id="PF07967"/>
    </source>
</evidence>
<evidence type="ECO:0000256" key="1">
    <source>
        <dbReference type="ARBA" id="ARBA00004123"/>
    </source>
</evidence>
<evidence type="ECO:0000256" key="3">
    <source>
        <dbReference type="ARBA" id="ARBA00022771"/>
    </source>
</evidence>
<dbReference type="Pfam" id="PF08600">
    <property type="entry name" value="NuBaID_C"/>
    <property type="match status" value="1"/>
</dbReference>
<comment type="subcellular location">
    <subcellularLocation>
        <location evidence="1">Nucleus</location>
    </subcellularLocation>
</comment>
<feature type="compositionally biased region" description="Basic and acidic residues" evidence="6">
    <location>
        <begin position="814"/>
        <end position="823"/>
    </location>
</feature>
<feature type="domain" description="C3HC-type" evidence="7">
    <location>
        <begin position="78"/>
        <end position="203"/>
    </location>
</feature>
<dbReference type="Pfam" id="PF07967">
    <property type="entry name" value="zf-C3HC"/>
    <property type="match status" value="1"/>
</dbReference>
<dbReference type="EMBL" id="GCKF01044314">
    <property type="protein sequence ID" value="JAG94208.1"/>
    <property type="molecule type" value="Transcribed_RNA"/>
</dbReference>
<evidence type="ECO:0000259" key="8">
    <source>
        <dbReference type="Pfam" id="PF08600"/>
    </source>
</evidence>
<evidence type="ECO:0000256" key="2">
    <source>
        <dbReference type="ARBA" id="ARBA00022723"/>
    </source>
</evidence>
<dbReference type="PANTHER" id="PTHR15835:SF16">
    <property type="entry name" value="F20D23.9 PROTEIN"/>
    <property type="match status" value="1"/>
</dbReference>
<dbReference type="InterPro" id="IPR013909">
    <property type="entry name" value="NuBaID_C"/>
</dbReference>
<feature type="compositionally biased region" description="Polar residues" evidence="6">
    <location>
        <begin position="824"/>
        <end position="834"/>
    </location>
</feature>
<feature type="domain" description="NuBaID C-terminal" evidence="8">
    <location>
        <begin position="885"/>
        <end position="930"/>
    </location>
</feature>
<feature type="region of interest" description="Disordered" evidence="6">
    <location>
        <begin position="803"/>
        <end position="834"/>
    </location>
</feature>
<evidence type="ECO:0000313" key="9">
    <source>
        <dbReference type="EMBL" id="JAG94208.1"/>
    </source>
</evidence>
<dbReference type="PANTHER" id="PTHR15835">
    <property type="entry name" value="NUCLEAR-INTERACTING PARTNER OF ALK"/>
    <property type="match status" value="1"/>
</dbReference>
<feature type="region of interest" description="Disordered" evidence="6">
    <location>
        <begin position="661"/>
        <end position="692"/>
    </location>
</feature>
<proteinExistence type="predicted"/>
<keyword evidence="4" id="KW-0862">Zinc</keyword>